<evidence type="ECO:0000313" key="1">
    <source>
        <dbReference type="EMBL" id="ASP47129.1"/>
    </source>
</evidence>
<keyword evidence="2" id="KW-1185">Reference proteome</keyword>
<dbReference type="RefSeq" id="WP_081149621.1">
    <property type="nucleotide sequence ID" value="NZ_CP020465.1"/>
</dbReference>
<proteinExistence type="predicted"/>
<sequence>MIEQQSKQSYISTIDDDLNEDISQLSDEAFFSGEAAPLEERPCSIIEVIERYGITHPLLDLAIKQAHDAQFPPSTAILVALTSFSATLGLSYCTSYPDGTRMPLGLYFVGEQPPSSAKSRVLNFFNAPVQEAVSNLNQSRLKHNKEASESKPSENDLLPIIKVLSGNITPEALEQRHCNSNAGYFSLASAEQGLLNTFLGLTRGNDRSNDNDLLLKAFNGEWHSSDRITRSGYSGMVHGNFLCIAQDGSINTILSQTQSTGIAERFILYVEPNMLGDRNFTSHETITLEEDVYLYEEAIARIVRQIDQLPTKAPSLKELTVLKLNVRSWLEIRKFRDSMEPLIADGAKYSHSIMRGFIGKLDIHVMKLSATLHGSFHALDSSDGKIPETISFHWVSLALKIFYVCIERVYKLLNDMNIIGLTAQEESVLQLFQSKNRPLNMREITQSRIKVCPFKNMSSNKTEAVKHTVDVLLIKNEIHQVKDIRNAKVKYSI</sequence>
<dbReference type="KEGG" id="cber:B5D82_04725"/>
<dbReference type="Proteomes" id="UP000202259">
    <property type="component" value="Chromosome"/>
</dbReference>
<dbReference type="Pfam" id="PF13148">
    <property type="entry name" value="DUF3987"/>
    <property type="match status" value="1"/>
</dbReference>
<dbReference type="OrthoDB" id="6399317at2"/>
<gene>
    <name evidence="1" type="ORF">B5D82_04725</name>
</gene>
<organism evidence="1 2">
    <name type="scientific">Cognaticolwellia beringensis</name>
    <dbReference type="NCBI Taxonomy" id="1967665"/>
    <lineage>
        <taxon>Bacteria</taxon>
        <taxon>Pseudomonadati</taxon>
        <taxon>Pseudomonadota</taxon>
        <taxon>Gammaproteobacteria</taxon>
        <taxon>Alteromonadales</taxon>
        <taxon>Colwelliaceae</taxon>
        <taxon>Cognaticolwellia</taxon>
    </lineage>
</organism>
<dbReference type="EMBL" id="CP020465">
    <property type="protein sequence ID" value="ASP47129.1"/>
    <property type="molecule type" value="Genomic_DNA"/>
</dbReference>
<name>A0A222G5K6_9GAMM</name>
<reference evidence="1 2" key="1">
    <citation type="submission" date="2017-08" db="EMBL/GenBank/DDBJ databases">
        <title>Complete genome of Colwellia sp. NB097-1, a psychrophile bacterium ioslated from Bering Sea.</title>
        <authorList>
            <person name="Chen X."/>
        </authorList>
    </citation>
    <scope>NUCLEOTIDE SEQUENCE [LARGE SCALE GENOMIC DNA]</scope>
    <source>
        <strain evidence="1 2">NB097-1</strain>
    </source>
</reference>
<dbReference type="InterPro" id="IPR025048">
    <property type="entry name" value="DUF3987"/>
</dbReference>
<protein>
    <submittedName>
        <fullName evidence="1">DUF3987 domain-containing protein</fullName>
    </submittedName>
</protein>
<evidence type="ECO:0000313" key="2">
    <source>
        <dbReference type="Proteomes" id="UP000202259"/>
    </source>
</evidence>
<dbReference type="AlphaFoldDB" id="A0A222G5K6"/>
<accession>A0A222G5K6</accession>